<evidence type="ECO:0000313" key="2">
    <source>
        <dbReference type="EMBL" id="MFC5522788.1"/>
    </source>
</evidence>
<feature type="transmembrane region" description="Helical" evidence="1">
    <location>
        <begin position="29"/>
        <end position="52"/>
    </location>
</feature>
<name>A0ABW0QDX0_9BURK</name>
<keyword evidence="1" id="KW-0472">Membrane</keyword>
<reference evidence="3" key="1">
    <citation type="journal article" date="2019" name="Int. J. Syst. Evol. Microbiol.">
        <title>The Global Catalogue of Microorganisms (GCM) 10K type strain sequencing project: providing services to taxonomists for standard genome sequencing and annotation.</title>
        <authorList>
            <consortium name="The Broad Institute Genomics Platform"/>
            <consortium name="The Broad Institute Genome Sequencing Center for Infectious Disease"/>
            <person name="Wu L."/>
            <person name="Ma J."/>
        </authorList>
    </citation>
    <scope>NUCLEOTIDE SEQUENCE [LARGE SCALE GENOMIC DNA]</scope>
    <source>
        <strain evidence="3">CGMCC 4.7277</strain>
    </source>
</reference>
<accession>A0ABW0QDX0</accession>
<sequence length="90" mass="9362">MKLIGGGLLTGVSAGLLAAWRVHANPRNTAFLAIFLAALIGAAGLFLVSMLLPDDIAQFVQEWLGWFLAGTVAALALLVTVKGLESLLDS</sequence>
<keyword evidence="3" id="KW-1185">Reference proteome</keyword>
<comment type="caution">
    <text evidence="2">The sequence shown here is derived from an EMBL/GenBank/DDBJ whole genome shotgun (WGS) entry which is preliminary data.</text>
</comment>
<proteinExistence type="predicted"/>
<dbReference type="Proteomes" id="UP001596084">
    <property type="component" value="Unassembled WGS sequence"/>
</dbReference>
<keyword evidence="1" id="KW-0812">Transmembrane</keyword>
<dbReference type="RefSeq" id="WP_068835454.1">
    <property type="nucleotide sequence ID" value="NZ_JBHSMX010000058.1"/>
</dbReference>
<evidence type="ECO:0000256" key="1">
    <source>
        <dbReference type="SAM" id="Phobius"/>
    </source>
</evidence>
<keyword evidence="1" id="KW-1133">Transmembrane helix</keyword>
<organism evidence="2 3">
    <name type="scientific">Polaromonas jejuensis</name>
    <dbReference type="NCBI Taxonomy" id="457502"/>
    <lineage>
        <taxon>Bacteria</taxon>
        <taxon>Pseudomonadati</taxon>
        <taxon>Pseudomonadota</taxon>
        <taxon>Betaproteobacteria</taxon>
        <taxon>Burkholderiales</taxon>
        <taxon>Comamonadaceae</taxon>
        <taxon>Polaromonas</taxon>
    </lineage>
</organism>
<evidence type="ECO:0000313" key="3">
    <source>
        <dbReference type="Proteomes" id="UP001596084"/>
    </source>
</evidence>
<protein>
    <recommendedName>
        <fullName evidence="4">ZIP family metal transporter</fullName>
    </recommendedName>
</protein>
<gene>
    <name evidence="2" type="ORF">ACFPP7_18015</name>
</gene>
<feature type="transmembrane region" description="Helical" evidence="1">
    <location>
        <begin position="64"/>
        <end position="84"/>
    </location>
</feature>
<dbReference type="EMBL" id="JBHSMX010000058">
    <property type="protein sequence ID" value="MFC5522788.1"/>
    <property type="molecule type" value="Genomic_DNA"/>
</dbReference>
<evidence type="ECO:0008006" key="4">
    <source>
        <dbReference type="Google" id="ProtNLM"/>
    </source>
</evidence>